<feature type="domain" description="Pseudouridine synthase I TruA alpha/beta" evidence="4">
    <location>
        <begin position="148"/>
        <end position="253"/>
    </location>
</feature>
<dbReference type="Gene3D" id="3.30.70.660">
    <property type="entry name" value="Pseudouridine synthase I, catalytic domain, C-terminal subdomain"/>
    <property type="match status" value="1"/>
</dbReference>
<keyword evidence="2" id="KW-0819">tRNA processing</keyword>
<organism evidence="5">
    <name type="scientific">marine metagenome</name>
    <dbReference type="NCBI Taxonomy" id="408172"/>
    <lineage>
        <taxon>unclassified sequences</taxon>
        <taxon>metagenomes</taxon>
        <taxon>ecological metagenomes</taxon>
    </lineage>
</organism>
<evidence type="ECO:0000256" key="2">
    <source>
        <dbReference type="ARBA" id="ARBA00022694"/>
    </source>
</evidence>
<feature type="domain" description="Pseudouridine synthase I TruA alpha/beta" evidence="4">
    <location>
        <begin position="13"/>
        <end position="107"/>
    </location>
</feature>
<sequence length="266" mass="29521">VPSAQNWLLLLTYEGTCYHGWQVQPTSPTIEDTLEQAVKHLTGETVKVHGAGRTDSGVHALNYTANFTAIAENFKTPEKWCIALNAVLPSDIVVKYAQTVAADFHARQSAIGKRYRYLITNLPYQSPFSRNQSWWVSQAVDIELMREAAELLTGKHDFSAFRSASCSSPTPHKDLREILITKASFCYSTLQIEMEANSFLQHMVRIITGTLVEVGQGRKSIDDVAKALESGQRMLAGTTAPAHGLYSLSVIYPHGVIKWPLEVIDN</sequence>
<dbReference type="InterPro" id="IPR020103">
    <property type="entry name" value="PsdUridine_synth_cat_dom_sf"/>
</dbReference>
<dbReference type="InterPro" id="IPR020097">
    <property type="entry name" value="PsdUridine_synth_TruA_a/b_dom"/>
</dbReference>
<evidence type="ECO:0000256" key="1">
    <source>
        <dbReference type="ARBA" id="ARBA00009375"/>
    </source>
</evidence>
<gene>
    <name evidence="5" type="ORF">METZ01_LOCUS40182</name>
</gene>
<dbReference type="PIRSF" id="PIRSF001430">
    <property type="entry name" value="tRNA_psdUrid_synth"/>
    <property type="match status" value="1"/>
</dbReference>
<evidence type="ECO:0000256" key="3">
    <source>
        <dbReference type="ARBA" id="ARBA00023235"/>
    </source>
</evidence>
<dbReference type="AlphaFoldDB" id="A0A381R8V5"/>
<proteinExistence type="inferred from homology"/>
<protein>
    <recommendedName>
        <fullName evidence="4">Pseudouridine synthase I TruA alpha/beta domain-containing protein</fullName>
    </recommendedName>
</protein>
<dbReference type="GO" id="GO:0009982">
    <property type="term" value="F:pseudouridine synthase activity"/>
    <property type="evidence" value="ECO:0007669"/>
    <property type="project" value="InterPro"/>
</dbReference>
<accession>A0A381R8V5</accession>
<evidence type="ECO:0000259" key="4">
    <source>
        <dbReference type="Pfam" id="PF01416"/>
    </source>
</evidence>
<comment type="similarity">
    <text evidence="1">Belongs to the tRNA pseudouridine synthase TruA family.</text>
</comment>
<dbReference type="InterPro" id="IPR020094">
    <property type="entry name" value="TruA/RsuA/RluB/E/F_N"/>
</dbReference>
<dbReference type="SUPFAM" id="SSF55120">
    <property type="entry name" value="Pseudouridine synthase"/>
    <property type="match status" value="1"/>
</dbReference>
<keyword evidence="3" id="KW-0413">Isomerase</keyword>
<feature type="non-terminal residue" evidence="5">
    <location>
        <position position="1"/>
    </location>
</feature>
<evidence type="ECO:0000313" key="5">
    <source>
        <dbReference type="EMBL" id="SUZ87328.1"/>
    </source>
</evidence>
<dbReference type="PANTHER" id="PTHR11142:SF0">
    <property type="entry name" value="TRNA PSEUDOURIDINE SYNTHASE-LIKE 1"/>
    <property type="match status" value="1"/>
</dbReference>
<dbReference type="HAMAP" id="MF_00171">
    <property type="entry name" value="TruA"/>
    <property type="match status" value="1"/>
</dbReference>
<dbReference type="FunFam" id="3.30.70.580:FF:000001">
    <property type="entry name" value="tRNA pseudouridine synthase A"/>
    <property type="match status" value="1"/>
</dbReference>
<dbReference type="GO" id="GO:0003723">
    <property type="term" value="F:RNA binding"/>
    <property type="evidence" value="ECO:0007669"/>
    <property type="project" value="InterPro"/>
</dbReference>
<name>A0A381R8V5_9ZZZZ</name>
<reference evidence="5" key="1">
    <citation type="submission" date="2018-05" db="EMBL/GenBank/DDBJ databases">
        <authorList>
            <person name="Lanie J.A."/>
            <person name="Ng W.-L."/>
            <person name="Kazmierczak K.M."/>
            <person name="Andrzejewski T.M."/>
            <person name="Davidsen T.M."/>
            <person name="Wayne K.J."/>
            <person name="Tettelin H."/>
            <person name="Glass J.I."/>
            <person name="Rusch D."/>
            <person name="Podicherti R."/>
            <person name="Tsui H.-C.T."/>
            <person name="Winkler M.E."/>
        </authorList>
    </citation>
    <scope>NUCLEOTIDE SEQUENCE</scope>
</reference>
<dbReference type="PANTHER" id="PTHR11142">
    <property type="entry name" value="PSEUDOURIDYLATE SYNTHASE"/>
    <property type="match status" value="1"/>
</dbReference>
<dbReference type="InterPro" id="IPR020095">
    <property type="entry name" value="PsdUridine_synth_TruA_C"/>
</dbReference>
<dbReference type="NCBIfam" id="TIGR00071">
    <property type="entry name" value="hisT_truA"/>
    <property type="match status" value="1"/>
</dbReference>
<dbReference type="Pfam" id="PF01416">
    <property type="entry name" value="PseudoU_synth_1"/>
    <property type="match status" value="2"/>
</dbReference>
<dbReference type="GO" id="GO:0031119">
    <property type="term" value="P:tRNA pseudouridine synthesis"/>
    <property type="evidence" value="ECO:0007669"/>
    <property type="project" value="TreeGrafter"/>
</dbReference>
<dbReference type="InterPro" id="IPR001406">
    <property type="entry name" value="PsdUridine_synth_TruA"/>
</dbReference>
<dbReference type="CDD" id="cd02570">
    <property type="entry name" value="PseudoU_synth_EcTruA"/>
    <property type="match status" value="1"/>
</dbReference>
<dbReference type="Gene3D" id="3.30.70.580">
    <property type="entry name" value="Pseudouridine synthase I, catalytic domain, N-terminal subdomain"/>
    <property type="match status" value="1"/>
</dbReference>
<dbReference type="EMBL" id="UINC01001718">
    <property type="protein sequence ID" value="SUZ87328.1"/>
    <property type="molecule type" value="Genomic_DNA"/>
</dbReference>